<dbReference type="EnsemblMetazoa" id="AMAM002068-RA">
    <property type="protein sequence ID" value="AMAM002068-PA"/>
    <property type="gene ID" value="AMAM002068"/>
</dbReference>
<keyword evidence="6" id="KW-1185">Reference proteome</keyword>
<reference evidence="6" key="1">
    <citation type="submission" date="2013-09" db="EMBL/GenBank/DDBJ databases">
        <title>The Genome Sequence of Anopheles maculatus species B.</title>
        <authorList>
            <consortium name="The Broad Institute Genomics Platform"/>
            <person name="Neafsey D.E."/>
            <person name="Besansky N."/>
            <person name="Howell P."/>
            <person name="Walton C."/>
            <person name="Young S.K."/>
            <person name="Zeng Q."/>
            <person name="Gargeya S."/>
            <person name="Fitzgerald M."/>
            <person name="Haas B."/>
            <person name="Abouelleil A."/>
            <person name="Allen A.W."/>
            <person name="Alvarado L."/>
            <person name="Arachchi H.M."/>
            <person name="Berlin A.M."/>
            <person name="Chapman S.B."/>
            <person name="Gainer-Dewar J."/>
            <person name="Goldberg J."/>
            <person name="Griggs A."/>
            <person name="Gujja S."/>
            <person name="Hansen M."/>
            <person name="Howarth C."/>
            <person name="Imamovic A."/>
            <person name="Ireland A."/>
            <person name="Larimer J."/>
            <person name="McCowan C."/>
            <person name="Murphy C."/>
            <person name="Pearson M."/>
            <person name="Poon T.W."/>
            <person name="Priest M."/>
            <person name="Roberts A."/>
            <person name="Saif S."/>
            <person name="Shea T."/>
            <person name="Sisk P."/>
            <person name="Sykes S."/>
            <person name="Wortman J."/>
            <person name="Nusbaum C."/>
            <person name="Birren B."/>
        </authorList>
    </citation>
    <scope>NUCLEOTIDE SEQUENCE [LARGE SCALE GENOMIC DNA]</scope>
    <source>
        <strain evidence="6">maculatus3</strain>
    </source>
</reference>
<dbReference type="Proteomes" id="UP000075901">
    <property type="component" value="Unassembled WGS sequence"/>
</dbReference>
<sequence>YPNTLSCWYEESIEITVPESSSTASCWSLNPLHRSSASSSSSARGGKGKGNSSRNAGSAKFEIRMLSRDERLELKKAYLQRRVVQCRNGLRMRSAAASTAKKRLESMAMMVAKLDKRRQIELNKASEKATCISEGCNKTALVMTSHCYDHITEDADQCLFQRCTAKFSDNSQCRVPVFDISHELILCKEHAWKHDNHDKMSQEVKLHKKPSVNVSVVPIVSSPTSIAGRKKVKPPVQPPPQVVVRTQKRPKKKKKLTPLQQQMLLHQQQYKQQFSIHHHNQQSSQAGGQQQTGKLTVAPPANQPQRKVVLQQQQQPQKSLLNASSTDGKVQVQIKQTMMPLQKAPAIAHPGQQRLQLIDGNESPPKAATFNTGGLHTPVHQANRTLHIPAAVGSNRTVVSGFTGTAVFRGQHNTPNTMEIVDQLEHHEHDEQQLYRNGTHTVRTTLTNGSPANTQELLTICENSSAYASSEDTGVGGLSESELLATQDVIEEIIPFDNLLHPNMLSHLPPDALNDLLGLDDVPAEDDTGDSHQSCPREVEDDIERALEHVKSLDDMTVEPSSLLGDFLDNVDDEMLDGSDMCVTTEQMLQSSNKASDIRGMVHT</sequence>
<dbReference type="AlphaFoldDB" id="A0A182S8Z2"/>
<reference evidence="5" key="2">
    <citation type="submission" date="2020-05" db="UniProtKB">
        <authorList>
            <consortium name="EnsemblMetazoa"/>
        </authorList>
    </citation>
    <scope>IDENTIFICATION</scope>
    <source>
        <strain evidence="5">maculatus3</strain>
    </source>
</reference>
<feature type="region of interest" description="Disordered" evidence="3">
    <location>
        <begin position="34"/>
        <end position="57"/>
    </location>
</feature>
<feature type="compositionally biased region" description="Low complexity" evidence="3">
    <location>
        <begin position="303"/>
        <end position="318"/>
    </location>
</feature>
<keyword evidence="2" id="KW-0539">Nucleus</keyword>
<evidence type="ECO:0000256" key="2">
    <source>
        <dbReference type="ARBA" id="ARBA00023242"/>
    </source>
</evidence>
<organism evidence="5 6">
    <name type="scientific">Anopheles maculatus</name>
    <dbReference type="NCBI Taxonomy" id="74869"/>
    <lineage>
        <taxon>Eukaryota</taxon>
        <taxon>Metazoa</taxon>
        <taxon>Ecdysozoa</taxon>
        <taxon>Arthropoda</taxon>
        <taxon>Hexapoda</taxon>
        <taxon>Insecta</taxon>
        <taxon>Pterygota</taxon>
        <taxon>Neoptera</taxon>
        <taxon>Endopterygota</taxon>
        <taxon>Diptera</taxon>
        <taxon>Nematocera</taxon>
        <taxon>Culicoidea</taxon>
        <taxon>Culicidae</taxon>
        <taxon>Anophelinae</taxon>
        <taxon>Anopheles</taxon>
        <taxon>Anopheles maculatus group</taxon>
    </lineage>
</organism>
<proteinExistence type="predicted"/>
<feature type="region of interest" description="Disordered" evidence="3">
    <location>
        <begin position="225"/>
        <end position="327"/>
    </location>
</feature>
<feature type="compositionally biased region" description="Low complexity" evidence="3">
    <location>
        <begin position="281"/>
        <end position="291"/>
    </location>
</feature>
<comment type="subcellular location">
    <subcellularLocation>
        <location evidence="1">Nucleus</location>
    </subcellularLocation>
</comment>
<dbReference type="PANTHER" id="PTHR16198">
    <property type="match status" value="1"/>
</dbReference>
<dbReference type="GO" id="GO:0005634">
    <property type="term" value="C:nucleus"/>
    <property type="evidence" value="ECO:0007669"/>
    <property type="project" value="UniProtKB-SubCell"/>
</dbReference>
<dbReference type="Pfam" id="PF13891">
    <property type="entry name" value="zf-C3HC3H_KANSL2"/>
    <property type="match status" value="1"/>
</dbReference>
<evidence type="ECO:0000313" key="5">
    <source>
        <dbReference type="EnsemblMetazoa" id="AMAM002068-PA"/>
    </source>
</evidence>
<feature type="domain" description="KANL2-like probable zinc-finger" evidence="4">
    <location>
        <begin position="131"/>
        <end position="191"/>
    </location>
</feature>
<evidence type="ECO:0000256" key="3">
    <source>
        <dbReference type="SAM" id="MobiDB-lite"/>
    </source>
</evidence>
<evidence type="ECO:0000259" key="4">
    <source>
        <dbReference type="Pfam" id="PF13891"/>
    </source>
</evidence>
<evidence type="ECO:0000313" key="6">
    <source>
        <dbReference type="Proteomes" id="UP000075901"/>
    </source>
</evidence>
<dbReference type="PANTHER" id="PTHR16198:SF2">
    <property type="entry name" value="INO80 COMPLEX SUBUNIT D"/>
    <property type="match status" value="1"/>
</dbReference>
<accession>A0A182S8Z2</accession>
<protein>
    <submittedName>
        <fullName evidence="5">Zf-C3Hc3H domain-containing protein</fullName>
    </submittedName>
</protein>
<dbReference type="VEuPathDB" id="VectorBase:AMAM002068"/>
<name>A0A182S8Z2_9DIPT</name>
<feature type="compositionally biased region" description="Low complexity" evidence="3">
    <location>
        <begin position="35"/>
        <end position="57"/>
    </location>
</feature>
<feature type="compositionally biased region" description="Basic residues" evidence="3">
    <location>
        <begin position="246"/>
        <end position="256"/>
    </location>
</feature>
<dbReference type="InterPro" id="IPR025927">
    <property type="entry name" value="Znf_KANL2-like"/>
</dbReference>
<feature type="compositionally biased region" description="Low complexity" evidence="3">
    <location>
        <begin position="257"/>
        <end position="273"/>
    </location>
</feature>
<evidence type="ECO:0000256" key="1">
    <source>
        <dbReference type="ARBA" id="ARBA00004123"/>
    </source>
</evidence>